<dbReference type="InterPro" id="IPR019580">
    <property type="entry name" value="Prp8_U6-snRNA-bd"/>
</dbReference>
<dbReference type="GO" id="GO:0030620">
    <property type="term" value="F:U2 snRNA binding"/>
    <property type="evidence" value="ECO:0007669"/>
    <property type="project" value="TreeGrafter"/>
</dbReference>
<dbReference type="PANTHER" id="PTHR11140">
    <property type="entry name" value="PRE-MRNA SPLICING FACTOR PRP8"/>
    <property type="match status" value="1"/>
</dbReference>
<proteinExistence type="predicted"/>
<feature type="domain" description="Pre-mRNA-processing-splicing factor 8 U6-snRNA-binding" evidence="2">
    <location>
        <begin position="10"/>
        <end position="52"/>
    </location>
</feature>
<comment type="caution">
    <text evidence="3">The sequence shown here is derived from an EMBL/GenBank/DDBJ whole genome shotgun (WGS) entry which is preliminary data.</text>
</comment>
<dbReference type="GO" id="GO:0017070">
    <property type="term" value="F:U6 snRNA binding"/>
    <property type="evidence" value="ECO:0007669"/>
    <property type="project" value="InterPro"/>
</dbReference>
<sequence>MAYIVVCYREKASGFEESMKYKKLTNAQRSGLNQIPNRRFTLWWSPTINRANGRPMVGNGSMHSEIDRIVIKRSSVSLEFNWRPRVGKGAIHNFQYQFELNRLKGNFGWHGLCGRGAQVEIDCIVIKRFSINLKWNRCRNKDIIVKGNFGWGVAYVGQGRPRINNGVEVNSRGRPRVGNGAILKVQYQLEVNWCRNVEILVKDNFGWVWPIMGRAPQVEIDHIVIRDVQYQFEVNRCRNEEIIGKRQFRVWSWPMWVGAPQFEIDCIVIKEVQNVEIIGKGNFGWACFMWWWPIMGRGGPRLRLMVLLREVQYQLEENRLKDNLAGRPRVVDIDRIVIRDVQYQFEVNRCRNEEIIVKGNFGWSWPMWAGAPQVEIDYIVIKKVQYQFEVNVKGNFGWACLCGRGAPGLAEIDRIVIRELPCANSDGKRTAGSDRDLHARQDPHIEDLSHTDLQGSLVAEDP</sequence>
<dbReference type="AlphaFoldDB" id="A0A9D4RW26"/>
<evidence type="ECO:0000313" key="3">
    <source>
        <dbReference type="EMBL" id="KAH3883501.1"/>
    </source>
</evidence>
<accession>A0A9D4RW26</accession>
<dbReference type="EMBL" id="JAIWYP010000001">
    <property type="protein sequence ID" value="KAH3883501.1"/>
    <property type="molecule type" value="Genomic_DNA"/>
</dbReference>
<keyword evidence="4" id="KW-1185">Reference proteome</keyword>
<organism evidence="3 4">
    <name type="scientific">Dreissena polymorpha</name>
    <name type="common">Zebra mussel</name>
    <name type="synonym">Mytilus polymorpha</name>
    <dbReference type="NCBI Taxonomy" id="45954"/>
    <lineage>
        <taxon>Eukaryota</taxon>
        <taxon>Metazoa</taxon>
        <taxon>Spiralia</taxon>
        <taxon>Lophotrochozoa</taxon>
        <taxon>Mollusca</taxon>
        <taxon>Bivalvia</taxon>
        <taxon>Autobranchia</taxon>
        <taxon>Heteroconchia</taxon>
        <taxon>Euheterodonta</taxon>
        <taxon>Imparidentia</taxon>
        <taxon>Neoheterodontei</taxon>
        <taxon>Myida</taxon>
        <taxon>Dreissenoidea</taxon>
        <taxon>Dreissenidae</taxon>
        <taxon>Dreissena</taxon>
    </lineage>
</organism>
<evidence type="ECO:0000259" key="2">
    <source>
        <dbReference type="Pfam" id="PF10596"/>
    </source>
</evidence>
<evidence type="ECO:0000256" key="1">
    <source>
        <dbReference type="SAM" id="MobiDB-lite"/>
    </source>
</evidence>
<dbReference type="GO" id="GO:0030619">
    <property type="term" value="F:U1 snRNA binding"/>
    <property type="evidence" value="ECO:0007669"/>
    <property type="project" value="TreeGrafter"/>
</dbReference>
<protein>
    <recommendedName>
        <fullName evidence="2">Pre-mRNA-processing-splicing factor 8 U6-snRNA-binding domain-containing protein</fullName>
    </recommendedName>
</protein>
<gene>
    <name evidence="3" type="ORF">DPMN_007458</name>
</gene>
<dbReference type="PANTHER" id="PTHR11140:SF0">
    <property type="entry name" value="PRE-MRNA-PROCESSING-SPLICING FACTOR 8"/>
    <property type="match status" value="1"/>
</dbReference>
<evidence type="ECO:0000313" key="4">
    <source>
        <dbReference type="Proteomes" id="UP000828390"/>
    </source>
</evidence>
<feature type="compositionally biased region" description="Basic and acidic residues" evidence="1">
    <location>
        <begin position="426"/>
        <end position="450"/>
    </location>
</feature>
<name>A0A9D4RW26_DREPO</name>
<dbReference type="InterPro" id="IPR027652">
    <property type="entry name" value="PRP8"/>
</dbReference>
<dbReference type="Proteomes" id="UP000828390">
    <property type="component" value="Unassembled WGS sequence"/>
</dbReference>
<dbReference type="GO" id="GO:0005682">
    <property type="term" value="C:U5 snRNP"/>
    <property type="evidence" value="ECO:0007669"/>
    <property type="project" value="TreeGrafter"/>
</dbReference>
<dbReference type="GO" id="GO:0071013">
    <property type="term" value="C:catalytic step 2 spliceosome"/>
    <property type="evidence" value="ECO:0007669"/>
    <property type="project" value="TreeGrafter"/>
</dbReference>
<feature type="region of interest" description="Disordered" evidence="1">
    <location>
        <begin position="425"/>
        <end position="462"/>
    </location>
</feature>
<reference evidence="3" key="1">
    <citation type="journal article" date="2019" name="bioRxiv">
        <title>The Genome of the Zebra Mussel, Dreissena polymorpha: A Resource for Invasive Species Research.</title>
        <authorList>
            <person name="McCartney M.A."/>
            <person name="Auch B."/>
            <person name="Kono T."/>
            <person name="Mallez S."/>
            <person name="Zhang Y."/>
            <person name="Obille A."/>
            <person name="Becker A."/>
            <person name="Abrahante J.E."/>
            <person name="Garbe J."/>
            <person name="Badalamenti J.P."/>
            <person name="Herman A."/>
            <person name="Mangelson H."/>
            <person name="Liachko I."/>
            <person name="Sullivan S."/>
            <person name="Sone E.D."/>
            <person name="Koren S."/>
            <person name="Silverstein K.A.T."/>
            <person name="Beckman K.B."/>
            <person name="Gohl D.M."/>
        </authorList>
    </citation>
    <scope>NUCLEOTIDE SEQUENCE</scope>
    <source>
        <strain evidence="3">Duluth1</strain>
        <tissue evidence="3">Whole animal</tissue>
    </source>
</reference>
<reference evidence="3" key="2">
    <citation type="submission" date="2020-11" db="EMBL/GenBank/DDBJ databases">
        <authorList>
            <person name="McCartney M.A."/>
            <person name="Auch B."/>
            <person name="Kono T."/>
            <person name="Mallez S."/>
            <person name="Becker A."/>
            <person name="Gohl D.M."/>
            <person name="Silverstein K.A.T."/>
            <person name="Koren S."/>
            <person name="Bechman K.B."/>
            <person name="Herman A."/>
            <person name="Abrahante J.E."/>
            <person name="Garbe J."/>
        </authorList>
    </citation>
    <scope>NUCLEOTIDE SEQUENCE</scope>
    <source>
        <strain evidence="3">Duluth1</strain>
        <tissue evidence="3">Whole animal</tissue>
    </source>
</reference>
<dbReference type="GO" id="GO:0030623">
    <property type="term" value="F:U5 snRNA binding"/>
    <property type="evidence" value="ECO:0007669"/>
    <property type="project" value="TreeGrafter"/>
</dbReference>
<dbReference type="Pfam" id="PF10596">
    <property type="entry name" value="U6-snRNA_bdg"/>
    <property type="match status" value="1"/>
</dbReference>
<dbReference type="GO" id="GO:0097157">
    <property type="term" value="F:pre-mRNA intronic binding"/>
    <property type="evidence" value="ECO:0007669"/>
    <property type="project" value="TreeGrafter"/>
</dbReference>
<dbReference type="GO" id="GO:0000244">
    <property type="term" value="P:spliceosomal tri-snRNP complex assembly"/>
    <property type="evidence" value="ECO:0007669"/>
    <property type="project" value="TreeGrafter"/>
</dbReference>